<reference evidence="8 9" key="1">
    <citation type="journal article" date="2015" name="Genome Biol. Evol.">
        <title>Phylogenomic analyses indicate that early fungi evolved digesting cell walls of algal ancestors of land plants.</title>
        <authorList>
            <person name="Chang Y."/>
            <person name="Wang S."/>
            <person name="Sekimoto S."/>
            <person name="Aerts A.L."/>
            <person name="Choi C."/>
            <person name="Clum A."/>
            <person name="LaButti K.M."/>
            <person name="Lindquist E.A."/>
            <person name="Yee Ngan C."/>
            <person name="Ohm R.A."/>
            <person name="Salamov A.A."/>
            <person name="Grigoriev I.V."/>
            <person name="Spatafora J.W."/>
            <person name="Berbee M.L."/>
        </authorList>
    </citation>
    <scope>NUCLEOTIDE SEQUENCE [LARGE SCALE GENOMIC DNA]</scope>
    <source>
        <strain evidence="8 9">JEL478</strain>
    </source>
</reference>
<keyword evidence="3" id="KW-0540">Nuclease</keyword>
<gene>
    <name evidence="8" type="ORF">M427DRAFT_406065</name>
</gene>
<keyword evidence="6" id="KW-0175">Coiled coil</keyword>
<dbReference type="OrthoDB" id="372487at2759"/>
<dbReference type="AlphaFoldDB" id="A0A139AUV6"/>
<proteinExistence type="inferred from homology"/>
<keyword evidence="9" id="KW-1185">Reference proteome</keyword>
<evidence type="ECO:0000313" key="9">
    <source>
        <dbReference type="Proteomes" id="UP000070544"/>
    </source>
</evidence>
<dbReference type="GO" id="GO:0004534">
    <property type="term" value="F:5'-3' RNA exonuclease activity"/>
    <property type="evidence" value="ECO:0007669"/>
    <property type="project" value="UniProtKB-ARBA"/>
</dbReference>
<evidence type="ECO:0000256" key="3">
    <source>
        <dbReference type="ARBA" id="ARBA00022722"/>
    </source>
</evidence>
<accession>A0A139AUV6</accession>
<dbReference type="Gene3D" id="3.40.50.12390">
    <property type="match status" value="1"/>
</dbReference>
<keyword evidence="5 8" id="KW-0269">Exonuclease</keyword>
<dbReference type="GO" id="GO:0000956">
    <property type="term" value="P:nuclear-transcribed mRNA catabolic process"/>
    <property type="evidence" value="ECO:0007669"/>
    <property type="project" value="TreeGrafter"/>
</dbReference>
<dbReference type="FunFam" id="3.40.50.12390:FF:000003">
    <property type="entry name" value="5'-3' exoribonuclease"/>
    <property type="match status" value="1"/>
</dbReference>
<evidence type="ECO:0000256" key="6">
    <source>
        <dbReference type="SAM" id="Coils"/>
    </source>
</evidence>
<dbReference type="STRING" id="1344416.A0A139AUV6"/>
<dbReference type="Proteomes" id="UP000070544">
    <property type="component" value="Unassembled WGS sequence"/>
</dbReference>
<keyword evidence="4" id="KW-0378">Hydrolase</keyword>
<evidence type="ECO:0000256" key="5">
    <source>
        <dbReference type="ARBA" id="ARBA00022839"/>
    </source>
</evidence>
<evidence type="ECO:0000259" key="7">
    <source>
        <dbReference type="Pfam" id="PF03159"/>
    </source>
</evidence>
<evidence type="ECO:0000256" key="1">
    <source>
        <dbReference type="ARBA" id="ARBA00006994"/>
    </source>
</evidence>
<organism evidence="8 9">
    <name type="scientific">Gonapodya prolifera (strain JEL478)</name>
    <name type="common">Monoblepharis prolifera</name>
    <dbReference type="NCBI Taxonomy" id="1344416"/>
    <lineage>
        <taxon>Eukaryota</taxon>
        <taxon>Fungi</taxon>
        <taxon>Fungi incertae sedis</taxon>
        <taxon>Chytridiomycota</taxon>
        <taxon>Chytridiomycota incertae sedis</taxon>
        <taxon>Monoblepharidomycetes</taxon>
        <taxon>Monoblepharidales</taxon>
        <taxon>Gonapodyaceae</taxon>
        <taxon>Gonapodya</taxon>
    </lineage>
</organism>
<comment type="similarity">
    <text evidence="1">Belongs to the 5'-3' exonuclease family. XRN2/RAT1 subfamily.</text>
</comment>
<dbReference type="InterPro" id="IPR004859">
    <property type="entry name" value="Xrn1_N"/>
</dbReference>
<dbReference type="InterPro" id="IPR027073">
    <property type="entry name" value="5_3_exoribonuclease"/>
</dbReference>
<feature type="coiled-coil region" evidence="6">
    <location>
        <begin position="113"/>
        <end position="143"/>
    </location>
</feature>
<dbReference type="EMBL" id="KQ965736">
    <property type="protein sequence ID" value="KXS20275.1"/>
    <property type="molecule type" value="Genomic_DNA"/>
</dbReference>
<dbReference type="Pfam" id="PF03159">
    <property type="entry name" value="XRN_N"/>
    <property type="match status" value="1"/>
</dbReference>
<feature type="domain" description="Xrn1 N-terminal" evidence="7">
    <location>
        <begin position="1"/>
        <end position="142"/>
    </location>
</feature>
<evidence type="ECO:0000256" key="2">
    <source>
        <dbReference type="ARBA" id="ARBA00022664"/>
    </source>
</evidence>
<protein>
    <submittedName>
        <fullName evidence="8">Putative 5-3 exonuclease</fullName>
    </submittedName>
</protein>
<name>A0A139AUV6_GONPJ</name>
<evidence type="ECO:0000313" key="8">
    <source>
        <dbReference type="EMBL" id="KXS20275.1"/>
    </source>
</evidence>
<dbReference type="GO" id="GO:0005634">
    <property type="term" value="C:nucleus"/>
    <property type="evidence" value="ECO:0007669"/>
    <property type="project" value="TreeGrafter"/>
</dbReference>
<dbReference type="GO" id="GO:0003723">
    <property type="term" value="F:RNA binding"/>
    <property type="evidence" value="ECO:0007669"/>
    <property type="project" value="TreeGrafter"/>
</dbReference>
<dbReference type="PANTHER" id="PTHR12341">
    <property type="entry name" value="5'-&gt;3' EXORIBONUCLEASE"/>
    <property type="match status" value="1"/>
</dbReference>
<dbReference type="PANTHER" id="PTHR12341:SF41">
    <property type="entry name" value="5'-3' EXORIBONUCLEASE 2"/>
    <property type="match status" value="1"/>
</dbReference>
<keyword evidence="2" id="KW-0507">mRNA processing</keyword>
<dbReference type="GO" id="GO:0006397">
    <property type="term" value="P:mRNA processing"/>
    <property type="evidence" value="ECO:0007669"/>
    <property type="project" value="UniProtKB-KW"/>
</dbReference>
<evidence type="ECO:0000256" key="4">
    <source>
        <dbReference type="ARBA" id="ARBA00022801"/>
    </source>
</evidence>
<sequence length="216" mass="25073">MGVPALFRWLSTKYPKITSQVVEDIPQTTEEGEEIPIDWSEPNPNGLEFDNLYLDMNGIIHPCAHPEDKPAPETESIIFLAIFEYIDRLVRMVRPRRLLYMAIDGVAPRAKMNQQRSRRFRAAQDAKEKEEEEERVRKEWEGSCHSFWLKLPATWCSRCATFYGQQLPTINFPHDLTRERSIPTLSPQALRLWRILQFASDITLPTGCSTIQVGQR</sequence>